<protein>
    <recommendedName>
        <fullName evidence="4">TrbC/VIRB2 family protein</fullName>
    </recommendedName>
</protein>
<keyword evidence="1" id="KW-0812">Transmembrane</keyword>
<keyword evidence="1" id="KW-0472">Membrane</keyword>
<proteinExistence type="predicted"/>
<feature type="transmembrane region" description="Helical" evidence="1">
    <location>
        <begin position="55"/>
        <end position="78"/>
    </location>
</feature>
<evidence type="ECO:0008006" key="4">
    <source>
        <dbReference type="Google" id="ProtNLM"/>
    </source>
</evidence>
<feature type="transmembrane region" description="Helical" evidence="1">
    <location>
        <begin position="98"/>
        <end position="118"/>
    </location>
</feature>
<comment type="caution">
    <text evidence="2">The sequence shown here is derived from an EMBL/GenBank/DDBJ whole genome shotgun (WGS) entry which is preliminary data.</text>
</comment>
<evidence type="ECO:0000313" key="2">
    <source>
        <dbReference type="EMBL" id="MCA9376999.1"/>
    </source>
</evidence>
<sequence length="124" mass="13351">MKTTTSKYKLVMAFTMFILFVSFSTPFVARADVLSDRINDISAATDQTTFVKGVLELSIPLSVFALIGLSGYAGFLLITSQGDPEKLGQAREVLTNAILGFGLIILSVAVLVIIQNLLNLPNIP</sequence>
<evidence type="ECO:0000313" key="3">
    <source>
        <dbReference type="Proteomes" id="UP000741282"/>
    </source>
</evidence>
<name>A0A955KXF4_9BACT</name>
<evidence type="ECO:0000256" key="1">
    <source>
        <dbReference type="SAM" id="Phobius"/>
    </source>
</evidence>
<accession>A0A955KXF4</accession>
<dbReference type="AlphaFoldDB" id="A0A955KXF4"/>
<reference evidence="2" key="1">
    <citation type="submission" date="2020-04" db="EMBL/GenBank/DDBJ databases">
        <authorList>
            <person name="Zhang T."/>
        </authorList>
    </citation>
    <scope>NUCLEOTIDE SEQUENCE</scope>
    <source>
        <strain evidence="2">HKST-UBA17</strain>
    </source>
</reference>
<dbReference type="EMBL" id="JAGQLN010000013">
    <property type="protein sequence ID" value="MCA9376999.1"/>
    <property type="molecule type" value="Genomic_DNA"/>
</dbReference>
<keyword evidence="1" id="KW-1133">Transmembrane helix</keyword>
<organism evidence="2 3">
    <name type="scientific">Candidatus Dojkabacteria bacterium</name>
    <dbReference type="NCBI Taxonomy" id="2099670"/>
    <lineage>
        <taxon>Bacteria</taxon>
        <taxon>Candidatus Dojkabacteria</taxon>
    </lineage>
</organism>
<reference evidence="2" key="2">
    <citation type="journal article" date="2021" name="Microbiome">
        <title>Successional dynamics and alternative stable states in a saline activated sludge microbial community over 9 years.</title>
        <authorList>
            <person name="Wang Y."/>
            <person name="Ye J."/>
            <person name="Ju F."/>
            <person name="Liu L."/>
            <person name="Boyd J.A."/>
            <person name="Deng Y."/>
            <person name="Parks D.H."/>
            <person name="Jiang X."/>
            <person name="Yin X."/>
            <person name="Woodcroft B.J."/>
            <person name="Tyson G.W."/>
            <person name="Hugenholtz P."/>
            <person name="Polz M.F."/>
            <person name="Zhang T."/>
        </authorList>
    </citation>
    <scope>NUCLEOTIDE SEQUENCE</scope>
    <source>
        <strain evidence="2">HKST-UBA17</strain>
    </source>
</reference>
<dbReference type="Proteomes" id="UP000741282">
    <property type="component" value="Unassembled WGS sequence"/>
</dbReference>
<gene>
    <name evidence="2" type="ORF">KC685_03710</name>
</gene>